<protein>
    <submittedName>
        <fullName evidence="2">Uroporphyrinogen-III synthase</fullName>
    </submittedName>
</protein>
<evidence type="ECO:0000313" key="2">
    <source>
        <dbReference type="EMBL" id="QXT40146.1"/>
    </source>
</evidence>
<proteinExistence type="predicted"/>
<sequence>MTCEVTLRVMQVHQTPTLLLTRPRPASERFARGLTGVEIVIAPLMEIVGTGARVELNGVDGLILTSEAAVGFLPPSTLPAYCVGPRTATAARAAGLQAEVAGLTADELVENLTARPPHDRLLHVHGTQTRGDVAARLANAGLSVAEVAAYDQRRLPPSEVFSEALTRPHLIVPLFSPRSASIFAEAAPSLRADTRLVALSDAVADALPPEMRRQTRVASMPTGKDMRIALELLGVELVSP</sequence>
<dbReference type="GO" id="GO:0004852">
    <property type="term" value="F:uroporphyrinogen-III synthase activity"/>
    <property type="evidence" value="ECO:0007669"/>
    <property type="project" value="InterPro"/>
</dbReference>
<feature type="domain" description="Tetrapyrrole biosynthesis uroporphyrinogen III synthase" evidence="1">
    <location>
        <begin position="36"/>
        <end position="226"/>
    </location>
</feature>
<evidence type="ECO:0000259" key="1">
    <source>
        <dbReference type="Pfam" id="PF02602"/>
    </source>
</evidence>
<dbReference type="CDD" id="cd06578">
    <property type="entry name" value="HemD"/>
    <property type="match status" value="1"/>
</dbReference>
<dbReference type="RefSeq" id="WP_219003236.1">
    <property type="nucleotide sequence ID" value="NZ_CP079194.1"/>
</dbReference>
<organism evidence="2 3">
    <name type="scientific">Gymnodinialimonas ceratoperidinii</name>
    <dbReference type="NCBI Taxonomy" id="2856823"/>
    <lineage>
        <taxon>Bacteria</taxon>
        <taxon>Pseudomonadati</taxon>
        <taxon>Pseudomonadota</taxon>
        <taxon>Alphaproteobacteria</taxon>
        <taxon>Rhodobacterales</taxon>
        <taxon>Paracoccaceae</taxon>
        <taxon>Gymnodinialimonas</taxon>
    </lineage>
</organism>
<reference evidence="2 3" key="1">
    <citation type="submission" date="2021-07" db="EMBL/GenBank/DDBJ databases">
        <title>A novel Jannaschia species isolated from marine dinoflagellate Ceratoperidinium margalefii.</title>
        <authorList>
            <person name="Jiang Y."/>
            <person name="Li Z."/>
        </authorList>
    </citation>
    <scope>NUCLEOTIDE SEQUENCE [LARGE SCALE GENOMIC DNA]</scope>
    <source>
        <strain evidence="2 3">J12C1-MA-4</strain>
    </source>
</reference>
<dbReference type="Pfam" id="PF02602">
    <property type="entry name" value="HEM4"/>
    <property type="match status" value="1"/>
</dbReference>
<dbReference type="GO" id="GO:0033014">
    <property type="term" value="P:tetrapyrrole biosynthetic process"/>
    <property type="evidence" value="ECO:0007669"/>
    <property type="project" value="InterPro"/>
</dbReference>
<keyword evidence="3" id="KW-1185">Reference proteome</keyword>
<dbReference type="Proteomes" id="UP000825009">
    <property type="component" value="Chromosome"/>
</dbReference>
<accession>A0A8F6YBI6</accession>
<dbReference type="EMBL" id="CP079194">
    <property type="protein sequence ID" value="QXT40146.1"/>
    <property type="molecule type" value="Genomic_DNA"/>
</dbReference>
<dbReference type="InterPro" id="IPR003754">
    <property type="entry name" value="4pyrrol_synth_uPrphyn_synth"/>
</dbReference>
<dbReference type="KEGG" id="gce:KYE46_02505"/>
<name>A0A8F6YBI6_9RHOB</name>
<gene>
    <name evidence="2" type="ORF">KYE46_02505</name>
</gene>
<evidence type="ECO:0000313" key="3">
    <source>
        <dbReference type="Proteomes" id="UP000825009"/>
    </source>
</evidence>
<dbReference type="AlphaFoldDB" id="A0A8F6YBI6"/>